<reference evidence="9" key="1">
    <citation type="submission" date="2025-08" db="UniProtKB">
        <authorList>
            <consortium name="RefSeq"/>
        </authorList>
    </citation>
    <scope>IDENTIFICATION</scope>
    <source>
        <tissue evidence="9">Kidney</tissue>
    </source>
</reference>
<keyword evidence="5" id="KW-0325">Glycoprotein</keyword>
<comment type="subcellular location">
    <subcellularLocation>
        <location evidence="1">Membrane</location>
    </subcellularLocation>
</comment>
<evidence type="ECO:0000313" key="9">
    <source>
        <dbReference type="RefSeq" id="XP_023384092.1"/>
    </source>
</evidence>
<evidence type="ECO:0000256" key="6">
    <source>
        <dbReference type="SAM" id="MobiDB-lite"/>
    </source>
</evidence>
<evidence type="ECO:0000256" key="5">
    <source>
        <dbReference type="ARBA" id="ARBA00023180"/>
    </source>
</evidence>
<dbReference type="PANTHER" id="PTHR16675:SF1">
    <property type="entry name" value="UL16 BINDING PROTEIN 21"/>
    <property type="match status" value="1"/>
</dbReference>
<name>A0A6P6C9N2_PTEVA</name>
<dbReference type="FunFam" id="3.30.500.10:FF:000004">
    <property type="entry name" value="Retinoic acid early-inducible protein 1-beta"/>
    <property type="match status" value="1"/>
</dbReference>
<dbReference type="InterPro" id="IPR011162">
    <property type="entry name" value="MHC_I/II-like_Ag-recog"/>
</dbReference>
<dbReference type="OrthoDB" id="9836934at2759"/>
<keyword evidence="4" id="KW-1015">Disulfide bond</keyword>
<dbReference type="GO" id="GO:0001916">
    <property type="term" value="P:positive regulation of T cell mediated cytotoxicity"/>
    <property type="evidence" value="ECO:0007669"/>
    <property type="project" value="TreeGrafter"/>
</dbReference>
<evidence type="ECO:0000256" key="4">
    <source>
        <dbReference type="ARBA" id="ARBA00023157"/>
    </source>
</evidence>
<dbReference type="Proteomes" id="UP000515202">
    <property type="component" value="Unplaced"/>
</dbReference>
<dbReference type="GO" id="GO:0006955">
    <property type="term" value="P:immune response"/>
    <property type="evidence" value="ECO:0007669"/>
    <property type="project" value="TreeGrafter"/>
</dbReference>
<gene>
    <name evidence="9" type="primary">LOC105289500</name>
</gene>
<dbReference type="RefSeq" id="XP_023384092.1">
    <property type="nucleotide sequence ID" value="XM_023528324.1"/>
</dbReference>
<dbReference type="GO" id="GO:0002486">
    <property type="term" value="P:antigen processing and presentation of endogenous peptide antigen via MHC class I via ER pathway, TAP-independent"/>
    <property type="evidence" value="ECO:0007669"/>
    <property type="project" value="TreeGrafter"/>
</dbReference>
<protein>
    <submittedName>
        <fullName evidence="9">UL16-binding protein 3-like</fullName>
    </submittedName>
</protein>
<dbReference type="InterPro" id="IPR050208">
    <property type="entry name" value="MHC_class-I_related"/>
</dbReference>
<feature type="domain" description="MHC class I-like antigen recognition-like" evidence="7">
    <location>
        <begin position="70"/>
        <end position="233"/>
    </location>
</feature>
<dbReference type="Pfam" id="PF00129">
    <property type="entry name" value="MHC_I"/>
    <property type="match status" value="1"/>
</dbReference>
<dbReference type="PANTHER" id="PTHR16675">
    <property type="entry name" value="MHC CLASS I-RELATED"/>
    <property type="match status" value="1"/>
</dbReference>
<keyword evidence="2" id="KW-0732">Signal</keyword>
<feature type="compositionally biased region" description="Polar residues" evidence="6">
    <location>
        <begin position="13"/>
        <end position="24"/>
    </location>
</feature>
<dbReference type="GeneID" id="105289500"/>
<organism evidence="8 9">
    <name type="scientific">Pteropus vampyrus</name>
    <name type="common">Large flying fox</name>
    <dbReference type="NCBI Taxonomy" id="132908"/>
    <lineage>
        <taxon>Eukaryota</taxon>
        <taxon>Metazoa</taxon>
        <taxon>Chordata</taxon>
        <taxon>Craniata</taxon>
        <taxon>Vertebrata</taxon>
        <taxon>Euteleostomi</taxon>
        <taxon>Mammalia</taxon>
        <taxon>Eutheria</taxon>
        <taxon>Laurasiatheria</taxon>
        <taxon>Chiroptera</taxon>
        <taxon>Yinpterochiroptera</taxon>
        <taxon>Pteropodoidea</taxon>
        <taxon>Pteropodidae</taxon>
        <taxon>Pteropodinae</taxon>
        <taxon>Pteropus</taxon>
    </lineage>
</organism>
<dbReference type="Gene3D" id="3.30.500.10">
    <property type="entry name" value="MHC class I-like antigen recognition-like"/>
    <property type="match status" value="1"/>
</dbReference>
<evidence type="ECO:0000313" key="8">
    <source>
        <dbReference type="Proteomes" id="UP000515202"/>
    </source>
</evidence>
<evidence type="ECO:0000259" key="7">
    <source>
        <dbReference type="Pfam" id="PF00129"/>
    </source>
</evidence>
<dbReference type="GO" id="GO:0002476">
    <property type="term" value="P:antigen processing and presentation of endogenous peptide antigen via MHC class Ib"/>
    <property type="evidence" value="ECO:0007669"/>
    <property type="project" value="TreeGrafter"/>
</dbReference>
<dbReference type="InterPro" id="IPR011161">
    <property type="entry name" value="MHC_I-like_Ag-recog"/>
</dbReference>
<dbReference type="KEGG" id="pvp:105289500"/>
<accession>A0A6P6C9N2</accession>
<evidence type="ECO:0000256" key="1">
    <source>
        <dbReference type="ARBA" id="ARBA00004370"/>
    </source>
</evidence>
<feature type="region of interest" description="Disordered" evidence="6">
    <location>
        <begin position="1"/>
        <end position="24"/>
    </location>
</feature>
<sequence>MTLMMGTGIAHNQRPQSTGPSALPGTSLNGVDVSVASVMVSILTRVVGDVILQLGCHEVPIALCHITDAHSLHYDFSISSNRQPRCKVQGQLDGNDFLSYDCDNNVISVNHLREEVNATDFWEEQTGTLKDVGDLLKQELPDIKPEQNTDSVPLTLQVRMMCQREARGRPSGSWEFGFNGQTLLIFDAENTEYTVVHSGGERMKNKWKPNQEVTKAFKTISEGDCSKWLNVLVQKNPAETRGS</sequence>
<keyword evidence="8" id="KW-1185">Reference proteome</keyword>
<keyword evidence="3" id="KW-0472">Membrane</keyword>
<evidence type="ECO:0000256" key="3">
    <source>
        <dbReference type="ARBA" id="ARBA00023136"/>
    </source>
</evidence>
<dbReference type="AlphaFoldDB" id="A0A6P6C9N2"/>
<dbReference type="SUPFAM" id="SSF54452">
    <property type="entry name" value="MHC antigen-recognition domain"/>
    <property type="match status" value="1"/>
</dbReference>
<evidence type="ECO:0000256" key="2">
    <source>
        <dbReference type="ARBA" id="ARBA00022729"/>
    </source>
</evidence>
<dbReference type="GO" id="GO:0005615">
    <property type="term" value="C:extracellular space"/>
    <property type="evidence" value="ECO:0007669"/>
    <property type="project" value="TreeGrafter"/>
</dbReference>
<proteinExistence type="predicted"/>
<dbReference type="GO" id="GO:0009897">
    <property type="term" value="C:external side of plasma membrane"/>
    <property type="evidence" value="ECO:0007669"/>
    <property type="project" value="TreeGrafter"/>
</dbReference>
<dbReference type="InterPro" id="IPR037055">
    <property type="entry name" value="MHC_I-like_Ag-recog_sf"/>
</dbReference>